<dbReference type="Proteomes" id="UP001209681">
    <property type="component" value="Unassembled WGS sequence"/>
</dbReference>
<organism evidence="1 2">
    <name type="scientific">Desulfobotulus pelophilus</name>
    <dbReference type="NCBI Taxonomy" id="2823377"/>
    <lineage>
        <taxon>Bacteria</taxon>
        <taxon>Pseudomonadati</taxon>
        <taxon>Thermodesulfobacteriota</taxon>
        <taxon>Desulfobacteria</taxon>
        <taxon>Desulfobacterales</taxon>
        <taxon>Desulfobacteraceae</taxon>
        <taxon>Desulfobotulus</taxon>
    </lineage>
</organism>
<accession>A0ABT3N5J9</accession>
<evidence type="ECO:0000313" key="1">
    <source>
        <dbReference type="EMBL" id="MCW7752730.1"/>
    </source>
</evidence>
<comment type="caution">
    <text evidence="1">The sequence shown here is derived from an EMBL/GenBank/DDBJ whole genome shotgun (WGS) entry which is preliminary data.</text>
</comment>
<dbReference type="EMBL" id="JAPFPW010000001">
    <property type="protein sequence ID" value="MCW7752730.1"/>
    <property type="molecule type" value="Genomic_DNA"/>
</dbReference>
<dbReference type="RefSeq" id="WP_265423591.1">
    <property type="nucleotide sequence ID" value="NZ_JAPFPW010000001.1"/>
</dbReference>
<name>A0ABT3N5J9_9BACT</name>
<gene>
    <name evidence="1" type="ORF">OOT00_01865</name>
</gene>
<keyword evidence="2" id="KW-1185">Reference proteome</keyword>
<sequence length="154" mass="16853">MCVQVIVHGGFNVPENFIRDLYWRIGLEGKSSFFNGRSEDDFYSAIQSGNLGVFSVIFKNKIPSGAIFTRGIAPRVAAFSMVSFGQGLSVSDAREVLSFFRQPDGEEILSETLLAAVPSGSEDHHFFRESGCFDFPLDDLGAAGTTLILFRGEV</sequence>
<protein>
    <submittedName>
        <fullName evidence="1">Uncharacterized protein</fullName>
    </submittedName>
</protein>
<evidence type="ECO:0000313" key="2">
    <source>
        <dbReference type="Proteomes" id="UP001209681"/>
    </source>
</evidence>
<reference evidence="1 2" key="1">
    <citation type="submission" date="2022-11" db="EMBL/GenBank/DDBJ databases">
        <title>Desulfobotulus tamanensis H1 sp. nov. - anaerobic, alkaliphilic, sulphate reducing bacterium isolated from terrestrial mud volcano.</title>
        <authorList>
            <person name="Frolova A."/>
            <person name="Merkel A.Y."/>
            <person name="Slobodkin A.I."/>
        </authorList>
    </citation>
    <scope>NUCLEOTIDE SEQUENCE [LARGE SCALE GENOMIC DNA]</scope>
    <source>
        <strain evidence="1 2">H1</strain>
    </source>
</reference>
<proteinExistence type="predicted"/>